<name>A0AAW2IFR6_9NEOP</name>
<dbReference type="SUPFAM" id="SSF57283">
    <property type="entry name" value="PMP inhibitors"/>
    <property type="match status" value="2"/>
</dbReference>
<evidence type="ECO:0000313" key="10">
    <source>
        <dbReference type="EMBL" id="KAL0281105.1"/>
    </source>
</evidence>
<gene>
    <name evidence="10" type="ORF">PYX00_002201</name>
</gene>
<keyword evidence="3 7" id="KW-0646">Protease inhibitor</keyword>
<dbReference type="AlphaFoldDB" id="A0AAW2IFR6"/>
<comment type="caution">
    <text evidence="8">Lacks conserved residue(s) required for the propagation of feature annotation.</text>
</comment>
<feature type="disulfide bond" evidence="8">
    <location>
        <begin position="84"/>
        <end position="94"/>
    </location>
</feature>
<evidence type="ECO:0000256" key="3">
    <source>
        <dbReference type="ARBA" id="ARBA00022690"/>
    </source>
</evidence>
<evidence type="ECO:0000256" key="6">
    <source>
        <dbReference type="ARBA" id="ARBA00029459"/>
    </source>
</evidence>
<feature type="disulfide bond" evidence="8">
    <location>
        <begin position="71"/>
        <end position="86"/>
    </location>
</feature>
<comment type="subcellular location">
    <subcellularLocation>
        <location evidence="1 7">Secreted</location>
    </subcellularLocation>
</comment>
<dbReference type="InterPro" id="IPR008037">
    <property type="entry name" value="Pacifastin_dom"/>
</dbReference>
<evidence type="ECO:0000256" key="4">
    <source>
        <dbReference type="ARBA" id="ARBA00022900"/>
    </source>
</evidence>
<accession>A0AAW2IFR6</accession>
<feature type="chain" id="PRO_5043116165" description="Protease inhibitor" evidence="7">
    <location>
        <begin position="23"/>
        <end position="102"/>
    </location>
</feature>
<dbReference type="Pfam" id="PF05375">
    <property type="entry name" value="Pacifastin_I"/>
    <property type="match status" value="2"/>
</dbReference>
<evidence type="ECO:0000259" key="9">
    <source>
        <dbReference type="PROSITE" id="PS51446"/>
    </source>
</evidence>
<dbReference type="InterPro" id="IPR016307">
    <property type="entry name" value="Prtase-inh_pacifastin"/>
</dbReference>
<dbReference type="InterPro" id="IPR036201">
    <property type="entry name" value="Pacifastin_dom_sf"/>
</dbReference>
<feature type="signal peptide" evidence="7">
    <location>
        <begin position="1"/>
        <end position="22"/>
    </location>
</feature>
<evidence type="ECO:0000256" key="7">
    <source>
        <dbReference type="PIRNR" id="PIRNR001625"/>
    </source>
</evidence>
<evidence type="ECO:0000256" key="5">
    <source>
        <dbReference type="ARBA" id="ARBA00023157"/>
    </source>
</evidence>
<comment type="caution">
    <text evidence="10">The sequence shown here is derived from an EMBL/GenBank/DDBJ whole genome shotgun (WGS) entry which is preliminary data.</text>
</comment>
<evidence type="ECO:0000256" key="1">
    <source>
        <dbReference type="ARBA" id="ARBA00004613"/>
    </source>
</evidence>
<protein>
    <recommendedName>
        <fullName evidence="7">Protease inhibitor</fullName>
    </recommendedName>
</protein>
<keyword evidence="4 7" id="KW-0722">Serine protease inhibitor</keyword>
<dbReference type="GO" id="GO:0005576">
    <property type="term" value="C:extracellular region"/>
    <property type="evidence" value="ECO:0007669"/>
    <property type="project" value="UniProtKB-SubCell"/>
</dbReference>
<feature type="site" description="Reactive bond" evidence="8">
    <location>
        <begin position="96"/>
        <end position="97"/>
    </location>
</feature>
<keyword evidence="2 7" id="KW-0964">Secreted</keyword>
<feature type="disulfide bond" evidence="8">
    <location>
        <begin position="26"/>
        <end position="41"/>
    </location>
</feature>
<feature type="domain" description="Pacifastin" evidence="9">
    <location>
        <begin position="23"/>
        <end position="58"/>
    </location>
</feature>
<sequence>MKFTLGFCLIAAVLVLGELTSAEQICEPESVFKEDCNTCRCSADGTEKACTRIVCVPGAELARERRDTQPCVPGTVFKIECNDCVCSEAGMPICTLKACIDD</sequence>
<dbReference type="EMBL" id="JARGDH010000001">
    <property type="protein sequence ID" value="KAL0281105.1"/>
    <property type="molecule type" value="Genomic_DNA"/>
</dbReference>
<keyword evidence="5 8" id="KW-1015">Disulfide bond</keyword>
<dbReference type="GO" id="GO:0004867">
    <property type="term" value="F:serine-type endopeptidase inhibitor activity"/>
    <property type="evidence" value="ECO:0007669"/>
    <property type="project" value="UniProtKB-UniRule"/>
</dbReference>
<feature type="disulfide bond" evidence="8">
    <location>
        <begin position="81"/>
        <end position="99"/>
    </location>
</feature>
<dbReference type="PIRSF" id="PIRSF001625">
    <property type="entry name" value="Prot_inhib_pacifastin"/>
    <property type="match status" value="1"/>
</dbReference>
<comment type="similarity">
    <text evidence="6 7 8">Belongs to the protease inhibitor I19 family.</text>
</comment>
<feature type="domain" description="Pacifastin" evidence="9">
    <location>
        <begin position="68"/>
        <end position="102"/>
    </location>
</feature>
<evidence type="ECO:0000256" key="8">
    <source>
        <dbReference type="PROSITE-ProRule" id="PRU00776"/>
    </source>
</evidence>
<organism evidence="10">
    <name type="scientific">Menopon gallinae</name>
    <name type="common">poultry shaft louse</name>
    <dbReference type="NCBI Taxonomy" id="328185"/>
    <lineage>
        <taxon>Eukaryota</taxon>
        <taxon>Metazoa</taxon>
        <taxon>Ecdysozoa</taxon>
        <taxon>Arthropoda</taxon>
        <taxon>Hexapoda</taxon>
        <taxon>Insecta</taxon>
        <taxon>Pterygota</taxon>
        <taxon>Neoptera</taxon>
        <taxon>Paraneoptera</taxon>
        <taxon>Psocodea</taxon>
        <taxon>Troctomorpha</taxon>
        <taxon>Phthiraptera</taxon>
        <taxon>Amblycera</taxon>
        <taxon>Menoponidae</taxon>
        <taxon>Menopon</taxon>
    </lineage>
</organism>
<proteinExistence type="inferred from homology"/>
<evidence type="ECO:0000256" key="2">
    <source>
        <dbReference type="ARBA" id="ARBA00022525"/>
    </source>
</evidence>
<keyword evidence="7" id="KW-0732">Signal</keyword>
<dbReference type="PROSITE" id="PS51446">
    <property type="entry name" value="PACIFASTIN"/>
    <property type="match status" value="2"/>
</dbReference>
<reference evidence="10" key="1">
    <citation type="journal article" date="2024" name="Gigascience">
        <title>Chromosome-level genome of the poultry shaft louse Menopon gallinae provides insight into the host-switching and adaptive evolution of parasitic lice.</title>
        <authorList>
            <person name="Xu Y."/>
            <person name="Ma L."/>
            <person name="Liu S."/>
            <person name="Liang Y."/>
            <person name="Liu Q."/>
            <person name="He Z."/>
            <person name="Tian L."/>
            <person name="Duan Y."/>
            <person name="Cai W."/>
            <person name="Li H."/>
            <person name="Song F."/>
        </authorList>
    </citation>
    <scope>NUCLEOTIDE SEQUENCE</scope>
    <source>
        <strain evidence="10">Cailab_2023a</strain>
    </source>
</reference>